<name>A0A926ELS4_9FIRM</name>
<dbReference type="AlphaFoldDB" id="A0A926ELS4"/>
<feature type="coiled-coil region" evidence="1">
    <location>
        <begin position="25"/>
        <end position="52"/>
    </location>
</feature>
<accession>A0A926ELS4</accession>
<proteinExistence type="predicted"/>
<keyword evidence="1" id="KW-0175">Coiled coil</keyword>
<feature type="domain" description="Bacteriophage T5 Orf172 DNA-binding" evidence="2">
    <location>
        <begin position="292"/>
        <end position="375"/>
    </location>
</feature>
<dbReference type="RefSeq" id="WP_249334329.1">
    <property type="nucleotide sequence ID" value="NZ_JACRSY010000050.1"/>
</dbReference>
<feature type="coiled-coil region" evidence="1">
    <location>
        <begin position="195"/>
        <end position="275"/>
    </location>
</feature>
<dbReference type="SMART" id="SM00974">
    <property type="entry name" value="T5orf172"/>
    <property type="match status" value="1"/>
</dbReference>
<dbReference type="Pfam" id="PF13250">
    <property type="entry name" value="SNIPE"/>
    <property type="match status" value="1"/>
</dbReference>
<gene>
    <name evidence="3" type="ORF">H8718_18125</name>
</gene>
<protein>
    <submittedName>
        <fullName evidence="3">DUF4041 domain-containing protein</fullName>
    </submittedName>
</protein>
<dbReference type="Pfam" id="PF13455">
    <property type="entry name" value="MUG113"/>
    <property type="match status" value="1"/>
</dbReference>
<keyword evidence="4" id="KW-1185">Reference proteome</keyword>
<comment type="caution">
    <text evidence="3">The sequence shown here is derived from an EMBL/GenBank/DDBJ whole genome shotgun (WGS) entry which is preliminary data.</text>
</comment>
<dbReference type="InterPro" id="IPR018306">
    <property type="entry name" value="Phage_T5_Orf172_DNA-bd"/>
</dbReference>
<evidence type="ECO:0000313" key="3">
    <source>
        <dbReference type="EMBL" id="MBC8581410.1"/>
    </source>
</evidence>
<evidence type="ECO:0000259" key="2">
    <source>
        <dbReference type="SMART" id="SM00974"/>
    </source>
</evidence>
<sequence length="417" mass="48539">MGILDFLTAKKYKDDKNSPTEEIQYLHLKDELKRLNDKRDALSRTCLELDTRLNQLKYTVSELEDTLSIQSYGFHETKYGFENSTLYKNKLAEVRDQQKQLIKNKTATHHNPEKEFILDTIKLTLRTFNSECENIITKAKHSNLEASEKRIHKVFDEINNLTHMQEVSLSKEYLNLKIAELYLKHEYEFKKHQEKEEQAVIKDRLKEEAKTLKELESTRKKLEKDELRFQNTINEVHTKLESATESEQAKLLKKLTDTEAKLKALTQTKQDILSREQNVTTGYVYIISNMGSFGEDVYKIGMTRKLDPEESIKELNGLSVPFNFDIHAMIFSEDAIALEKKLHKRFSKNQLNKVNATKNFFKVPLSEIEDFLQTECHISVELIPSADAEEYRKSCSPQKTAMINSLIVGHVIPTEEL</sequence>
<dbReference type="EMBL" id="JACRSY010000050">
    <property type="protein sequence ID" value="MBC8581410.1"/>
    <property type="molecule type" value="Genomic_DNA"/>
</dbReference>
<evidence type="ECO:0000313" key="4">
    <source>
        <dbReference type="Proteomes" id="UP000655830"/>
    </source>
</evidence>
<dbReference type="Proteomes" id="UP000655830">
    <property type="component" value="Unassembled WGS sequence"/>
</dbReference>
<dbReference type="InterPro" id="IPR025280">
    <property type="entry name" value="SNIPE"/>
</dbReference>
<reference evidence="3" key="1">
    <citation type="submission" date="2020-08" db="EMBL/GenBank/DDBJ databases">
        <title>Genome public.</title>
        <authorList>
            <person name="Liu C."/>
            <person name="Sun Q."/>
        </authorList>
    </citation>
    <scope>NUCLEOTIDE SEQUENCE</scope>
    <source>
        <strain evidence="3">NSJ-12</strain>
    </source>
</reference>
<organism evidence="3 4">
    <name type="scientific">Zhenhengia yiwuensis</name>
    <dbReference type="NCBI Taxonomy" id="2763666"/>
    <lineage>
        <taxon>Bacteria</taxon>
        <taxon>Bacillati</taxon>
        <taxon>Bacillota</taxon>
        <taxon>Clostridia</taxon>
        <taxon>Lachnospirales</taxon>
        <taxon>Lachnospiraceae</taxon>
        <taxon>Zhenhengia</taxon>
    </lineage>
</organism>
<evidence type="ECO:0000256" key="1">
    <source>
        <dbReference type="SAM" id="Coils"/>
    </source>
</evidence>